<dbReference type="eggNOG" id="arCOG03127">
    <property type="taxonomic scope" value="Archaea"/>
</dbReference>
<accession>F0T5V9</accession>
<feature type="transmembrane region" description="Helical" evidence="1">
    <location>
        <begin position="366"/>
        <end position="386"/>
    </location>
</feature>
<dbReference type="STRING" id="877455.Metbo_1107"/>
<dbReference type="KEGG" id="mel:Metbo_1107"/>
<dbReference type="EMBL" id="CP002551">
    <property type="protein sequence ID" value="ADZ09352.1"/>
    <property type="molecule type" value="Genomic_DNA"/>
</dbReference>
<sequence length="392" mass="45858">MRCKYKYEYFPCYEDTYKNYDYCILHLQPNMDFNEDDMYKIEKLKHIKINEKIKNGDFNFDGIFVRDIYFENMEISKDMSFRGALFEEFHFNSSIVTGNIDFSDAKITKWVDFTKSKIDGNAIFTSAKLPYKGLFEKFKVKYNVDFENCSLEGYLALNESNIGGRLNFASTKMESLNLNSSRIGSLILDHTQLTGNLYAQNAAIWGMVVNNSSAKFMNFDESKITKDVELYSNSFKEGISFDKTSFIVPLSQEKTSRYVKNIWEKLGDRNKADYYFYREMEAKRLQKGKLKRFLEYVFVQWAFEYGSNPYKVLGLWLILILGFSLIYGILNAVEGIANPLDYIYFSVFAGTGFDYASYHLKDGFQFLASIEVIFAIFIWGAFLVIFSRKYMR</sequence>
<dbReference type="AlphaFoldDB" id="F0T5V9"/>
<dbReference type="RefSeq" id="WP_013644703.1">
    <property type="nucleotide sequence ID" value="NC_015216.1"/>
</dbReference>
<feature type="transmembrane region" description="Helical" evidence="1">
    <location>
        <begin position="313"/>
        <end position="330"/>
    </location>
</feature>
<organism evidence="2 3">
    <name type="scientific">Methanobacterium lacus (strain AL-21)</name>
    <dbReference type="NCBI Taxonomy" id="877455"/>
    <lineage>
        <taxon>Archaea</taxon>
        <taxon>Methanobacteriati</taxon>
        <taxon>Methanobacteriota</taxon>
        <taxon>Methanomada group</taxon>
        <taxon>Methanobacteria</taxon>
        <taxon>Methanobacteriales</taxon>
        <taxon>Methanobacteriaceae</taxon>
        <taxon>Methanobacterium</taxon>
    </lineage>
</organism>
<protein>
    <recommendedName>
        <fullName evidence="4">Ion transport 2 domain protein</fullName>
    </recommendedName>
</protein>
<proteinExistence type="predicted"/>
<keyword evidence="1" id="KW-1133">Transmembrane helix</keyword>
<reference evidence="3" key="1">
    <citation type="submission" date="2011-02" db="EMBL/GenBank/DDBJ databases">
        <title>Complete sequence of Methanobacterium sp. AL-21.</title>
        <authorList>
            <consortium name="US DOE Joint Genome Institute"/>
            <person name="Lucas S."/>
            <person name="Copeland A."/>
            <person name="Lapidus A."/>
            <person name="Cheng J.-F."/>
            <person name="Goodwin L."/>
            <person name="Pitluck S."/>
            <person name="Chertkov O."/>
            <person name="Detter J.C."/>
            <person name="Han C."/>
            <person name="Tapia R."/>
            <person name="Land M."/>
            <person name="Hauser L."/>
            <person name="Kyrpides N."/>
            <person name="Ivanova N."/>
            <person name="Mikhailova N."/>
            <person name="Pagani I."/>
            <person name="Cadillo-Quiroz H."/>
            <person name="Imachi H."/>
            <person name="Zinder S."/>
            <person name="Liu W."/>
            <person name="Woyke T."/>
        </authorList>
    </citation>
    <scope>NUCLEOTIDE SEQUENCE [LARGE SCALE GENOMIC DNA]</scope>
    <source>
        <strain evidence="3">AL-21</strain>
    </source>
</reference>
<evidence type="ECO:0000256" key="1">
    <source>
        <dbReference type="SAM" id="Phobius"/>
    </source>
</evidence>
<evidence type="ECO:0000313" key="3">
    <source>
        <dbReference type="Proteomes" id="UP000007490"/>
    </source>
</evidence>
<dbReference type="Gene3D" id="2.160.20.80">
    <property type="entry name" value="E3 ubiquitin-protein ligase SopA"/>
    <property type="match status" value="1"/>
</dbReference>
<dbReference type="eggNOG" id="arCOG03128">
    <property type="taxonomic scope" value="Archaea"/>
</dbReference>
<keyword evidence="3" id="KW-1185">Reference proteome</keyword>
<gene>
    <name evidence="2" type="ordered locus">Metbo_1107</name>
</gene>
<dbReference type="HOGENOM" id="CLU_044435_0_0_2"/>
<keyword evidence="1" id="KW-0472">Membrane</keyword>
<evidence type="ECO:0000313" key="2">
    <source>
        <dbReference type="EMBL" id="ADZ09352.1"/>
    </source>
</evidence>
<evidence type="ECO:0008006" key="4">
    <source>
        <dbReference type="Google" id="ProtNLM"/>
    </source>
</evidence>
<name>F0T5V9_METLA</name>
<dbReference type="OrthoDB" id="199127at2157"/>
<dbReference type="GeneID" id="10277557"/>
<reference evidence="2 3" key="2">
    <citation type="journal article" date="2014" name="Int. J. Syst. Evol. Microbiol.">
        <title>Methanobacterium paludis sp. nov. and a novel strain of Methanobacterium lacus isolated from northern peatlands.</title>
        <authorList>
            <person name="Cadillo-Quiroz H."/>
            <person name="Brauer S.L."/>
            <person name="Goodson N."/>
            <person name="Yavitt J.B."/>
            <person name="Zinder S.H."/>
        </authorList>
    </citation>
    <scope>NUCLEOTIDE SEQUENCE [LARGE SCALE GENOMIC DNA]</scope>
    <source>
        <strain evidence="2 3">AL-21</strain>
    </source>
</reference>
<keyword evidence="1" id="KW-0812">Transmembrane</keyword>
<dbReference type="Proteomes" id="UP000007490">
    <property type="component" value="Chromosome"/>
</dbReference>